<keyword evidence="4" id="KW-1185">Reference proteome</keyword>
<dbReference type="STRING" id="1193502.SHALO_1704"/>
<dbReference type="InterPro" id="IPR015422">
    <property type="entry name" value="PyrdxlP-dep_Trfase_small"/>
</dbReference>
<protein>
    <submittedName>
        <fullName evidence="3">3-amino-5-hydroxybenzoic acid synthase family protein</fullName>
    </submittedName>
</protein>
<dbReference type="PANTHER" id="PTHR30244:SF34">
    <property type="entry name" value="DTDP-4-AMINO-4,6-DIDEOXYGALACTOSE TRANSAMINASE"/>
    <property type="match status" value="1"/>
</dbReference>
<dbReference type="CDD" id="cd00616">
    <property type="entry name" value="AHBA_syn"/>
    <property type="match status" value="1"/>
</dbReference>
<evidence type="ECO:0000256" key="2">
    <source>
        <dbReference type="RuleBase" id="RU004508"/>
    </source>
</evidence>
<dbReference type="PATRIC" id="fig|1193502.14.peg.1730"/>
<keyword evidence="2" id="KW-0663">Pyridoxal phosphate</keyword>
<evidence type="ECO:0000256" key="1">
    <source>
        <dbReference type="ARBA" id="ARBA00037999"/>
    </source>
</evidence>
<dbReference type="Pfam" id="PF01041">
    <property type="entry name" value="DegT_DnrJ_EryC1"/>
    <property type="match status" value="1"/>
</dbReference>
<dbReference type="Gene3D" id="3.90.1150.10">
    <property type="entry name" value="Aspartate Aminotransferase, domain 1"/>
    <property type="match status" value="1"/>
</dbReference>
<dbReference type="Proteomes" id="UP000094609">
    <property type="component" value="Chromosome"/>
</dbReference>
<dbReference type="PIRSF" id="PIRSF000390">
    <property type="entry name" value="PLP_StrS"/>
    <property type="match status" value="1"/>
</dbReference>
<dbReference type="KEGG" id="shal:SHALO_1704"/>
<dbReference type="RefSeq" id="WP_069478166.1">
    <property type="nucleotide sequence ID" value="NZ_CP017111.1"/>
</dbReference>
<reference evidence="4" key="1">
    <citation type="submission" date="2016-08" db="EMBL/GenBank/DDBJ databases">
        <title>Complete genome sequence of the organohalide-respiring Epsilonproteobacterium Sulfurospirillum halorespirans.</title>
        <authorList>
            <person name="Goris T."/>
            <person name="Zimmermann J."/>
            <person name="Schenz B."/>
            <person name="Lemos M."/>
            <person name="Hackermueller J."/>
            <person name="Diekert G."/>
        </authorList>
    </citation>
    <scope>NUCLEOTIDE SEQUENCE [LARGE SCALE GENOMIC DNA]</scope>
    <source>
        <strain>DSM 13726</strain>
        <strain evidence="4">PCE-M2</strain>
    </source>
</reference>
<dbReference type="InterPro" id="IPR000653">
    <property type="entry name" value="DegT/StrS_aminotransferase"/>
</dbReference>
<dbReference type="GO" id="GO:0030170">
    <property type="term" value="F:pyridoxal phosphate binding"/>
    <property type="evidence" value="ECO:0007669"/>
    <property type="project" value="TreeGrafter"/>
</dbReference>
<organism evidence="3 4">
    <name type="scientific">Sulfurospirillum halorespirans DSM 13726</name>
    <dbReference type="NCBI Taxonomy" id="1193502"/>
    <lineage>
        <taxon>Bacteria</taxon>
        <taxon>Pseudomonadati</taxon>
        <taxon>Campylobacterota</taxon>
        <taxon>Epsilonproteobacteria</taxon>
        <taxon>Campylobacterales</taxon>
        <taxon>Sulfurospirillaceae</taxon>
        <taxon>Sulfurospirillum</taxon>
    </lineage>
</organism>
<dbReference type="GO" id="GO:0008483">
    <property type="term" value="F:transaminase activity"/>
    <property type="evidence" value="ECO:0007669"/>
    <property type="project" value="TreeGrafter"/>
</dbReference>
<dbReference type="InterPro" id="IPR015421">
    <property type="entry name" value="PyrdxlP-dep_Trfase_major"/>
</dbReference>
<dbReference type="InterPro" id="IPR015424">
    <property type="entry name" value="PyrdxlP-dep_Trfase"/>
</dbReference>
<dbReference type="AlphaFoldDB" id="A0A1D7TKE8"/>
<evidence type="ECO:0000313" key="3">
    <source>
        <dbReference type="EMBL" id="AOO65475.1"/>
    </source>
</evidence>
<accession>A0A1D7TKE8</accession>
<dbReference type="SUPFAM" id="SSF53383">
    <property type="entry name" value="PLP-dependent transferases"/>
    <property type="match status" value="1"/>
</dbReference>
<dbReference type="GO" id="GO:0000271">
    <property type="term" value="P:polysaccharide biosynthetic process"/>
    <property type="evidence" value="ECO:0007669"/>
    <property type="project" value="TreeGrafter"/>
</dbReference>
<dbReference type="EMBL" id="CP017111">
    <property type="protein sequence ID" value="AOO65475.1"/>
    <property type="molecule type" value="Genomic_DNA"/>
</dbReference>
<evidence type="ECO:0000313" key="4">
    <source>
        <dbReference type="Proteomes" id="UP000094609"/>
    </source>
</evidence>
<name>A0A1D7TKE8_9BACT</name>
<proteinExistence type="inferred from homology"/>
<sequence length="377" mass="42897">MREIPFYKPFIDQREKTLINEVLDLEKANKVETLEKEFIKYTGCGDAISTVNGTAAMHLAMCALDLKRGDKIICSVNAFPSVAEVVRHFDAEPIFVDIDKDDFNIDIDQLESVLKNNKAKKLKGAFISHIAGQPTDMARIYELAKIYDIKIIEDATAALGATYNGKKIGSLEADITVFRFNPQSNNSVSSAGMMTTKDPELSERARLLRNHALVGEGWDKFGNLGYVYDVVDIGLKYDLNELNAAYAIGQLEKNESFIERRMEIADIYNRELASCPHVSTPIKKRDHVYAQYIIKIDKNRDNFAKELKERGIYTGLHYIPLHLLSYYKHKYTLRVNDFPKALSNYQQILSLPIYSSLTDKDVLHICEQIKEIAKNRV</sequence>
<gene>
    <name evidence="3" type="ORF">SHALO_1704</name>
</gene>
<dbReference type="Gene3D" id="3.40.640.10">
    <property type="entry name" value="Type I PLP-dependent aspartate aminotransferase-like (Major domain)"/>
    <property type="match status" value="1"/>
</dbReference>
<comment type="similarity">
    <text evidence="1 2">Belongs to the DegT/DnrJ/EryC1 family.</text>
</comment>
<dbReference type="PANTHER" id="PTHR30244">
    <property type="entry name" value="TRANSAMINASE"/>
    <property type="match status" value="1"/>
</dbReference>